<dbReference type="EMBL" id="QZDT01000060">
    <property type="protein sequence ID" value="NBJ95012.1"/>
    <property type="molecule type" value="Genomic_DNA"/>
</dbReference>
<comment type="caution">
    <text evidence="2">The sequence shown here is derived from an EMBL/GenBank/DDBJ whole genome shotgun (WGS) entry which is preliminary data.</text>
</comment>
<gene>
    <name evidence="2" type="ORF">D5281_21200</name>
</gene>
<feature type="transmembrane region" description="Helical" evidence="1">
    <location>
        <begin position="80"/>
        <end position="104"/>
    </location>
</feature>
<sequence length="138" mass="16084">MEENTIKITKRNDEEFVFDISRITETICRMFETLSDWDDLIDDILENVKIAFYTALHSIWHCIANGFLSRRRSGRKPRHIHHAFIMAAVLIPSVHTTTTVFSSFEVLIRKVYLQRTQDRGSDDSSSNGYFNYIALPII</sequence>
<name>A0A9X5BJX8_9FIRM</name>
<dbReference type="AlphaFoldDB" id="A0A9X5BJX8"/>
<reference evidence="2" key="1">
    <citation type="submission" date="2018-09" db="EMBL/GenBank/DDBJ databases">
        <title>Murine metabolic-syndrome-specific gut microbial biobank.</title>
        <authorList>
            <person name="Liu C."/>
        </authorList>
    </citation>
    <scope>NUCLEOTIDE SEQUENCE</scope>
    <source>
        <strain evidence="2">D42-62</strain>
    </source>
</reference>
<evidence type="ECO:0000313" key="3">
    <source>
        <dbReference type="Proteomes" id="UP001154420"/>
    </source>
</evidence>
<evidence type="ECO:0000256" key="1">
    <source>
        <dbReference type="SAM" id="Phobius"/>
    </source>
</evidence>
<protein>
    <submittedName>
        <fullName evidence="2">Uncharacterized protein</fullName>
    </submittedName>
</protein>
<proteinExistence type="predicted"/>
<accession>A0A9X5BJX8</accession>
<organism evidence="2 3">
    <name type="scientific">Parablautia muri</name>
    <dbReference type="NCBI Taxonomy" id="2320879"/>
    <lineage>
        <taxon>Bacteria</taxon>
        <taxon>Bacillati</taxon>
        <taxon>Bacillota</taxon>
        <taxon>Clostridia</taxon>
        <taxon>Lachnospirales</taxon>
        <taxon>Lachnospiraceae</taxon>
        <taxon>Parablautia</taxon>
    </lineage>
</organism>
<keyword evidence="3" id="KW-1185">Reference proteome</keyword>
<evidence type="ECO:0000313" key="2">
    <source>
        <dbReference type="EMBL" id="NBJ95012.1"/>
    </source>
</evidence>
<keyword evidence="1" id="KW-0472">Membrane</keyword>
<dbReference type="RefSeq" id="WP_160561973.1">
    <property type="nucleotide sequence ID" value="NZ_QZDT01000060.1"/>
</dbReference>
<keyword evidence="1" id="KW-0812">Transmembrane</keyword>
<dbReference type="Proteomes" id="UP001154420">
    <property type="component" value="Unassembled WGS sequence"/>
</dbReference>
<keyword evidence="1" id="KW-1133">Transmembrane helix</keyword>